<protein>
    <submittedName>
        <fullName evidence="1">Uncharacterized protein</fullName>
    </submittedName>
</protein>
<dbReference type="OrthoDB" id="4284332at2"/>
<name>A0A1T3NT28_9ACTN</name>
<dbReference type="Proteomes" id="UP000190037">
    <property type="component" value="Unassembled WGS sequence"/>
</dbReference>
<accession>A0A1T3NT28</accession>
<keyword evidence="2" id="KW-1185">Reference proteome</keyword>
<proteinExistence type="predicted"/>
<reference evidence="1 2" key="1">
    <citation type="submission" date="2017-03" db="EMBL/GenBank/DDBJ databases">
        <title>Draft genome sequence of Streptomyces scabrisporus NF3, endophyte isolated from Amphipterygium adstringens.</title>
        <authorList>
            <person name="Vazquez M."/>
            <person name="Ceapa C.D."/>
            <person name="Rodriguez Luna D."/>
            <person name="Sanchez Esquivel S."/>
        </authorList>
    </citation>
    <scope>NUCLEOTIDE SEQUENCE [LARGE SCALE GENOMIC DNA]</scope>
    <source>
        <strain evidence="1 2">NF3</strain>
    </source>
</reference>
<dbReference type="AlphaFoldDB" id="A0A1T3NT28"/>
<evidence type="ECO:0000313" key="2">
    <source>
        <dbReference type="Proteomes" id="UP000190037"/>
    </source>
</evidence>
<evidence type="ECO:0000313" key="1">
    <source>
        <dbReference type="EMBL" id="OPC79781.1"/>
    </source>
</evidence>
<dbReference type="RefSeq" id="WP_078974050.1">
    <property type="nucleotide sequence ID" value="NZ_MWQN01000001.1"/>
</dbReference>
<gene>
    <name evidence="1" type="ORF">B4N89_01420</name>
</gene>
<organism evidence="1 2">
    <name type="scientific">Embleya scabrispora</name>
    <dbReference type="NCBI Taxonomy" id="159449"/>
    <lineage>
        <taxon>Bacteria</taxon>
        <taxon>Bacillati</taxon>
        <taxon>Actinomycetota</taxon>
        <taxon>Actinomycetes</taxon>
        <taxon>Kitasatosporales</taxon>
        <taxon>Streptomycetaceae</taxon>
        <taxon>Embleya</taxon>
    </lineage>
</organism>
<comment type="caution">
    <text evidence="1">The sequence shown here is derived from an EMBL/GenBank/DDBJ whole genome shotgun (WGS) entry which is preliminary data.</text>
</comment>
<dbReference type="EMBL" id="MWQN01000001">
    <property type="protein sequence ID" value="OPC79781.1"/>
    <property type="molecule type" value="Genomic_DNA"/>
</dbReference>
<sequence length="92" mass="9916">MSDRPVIRAHHDGRTIELPGTLHDIRIALPEHERAQFDHDIAHAHIDNLPAVASAWAKTPEMRAHDDAIAARVAAGDNTGLFNADGTPAGET</sequence>